<accession>A0A373FTC2</accession>
<dbReference type="OrthoDB" id="7391526at2"/>
<gene>
    <name evidence="2" type="ORF">DZC30_02745</name>
</gene>
<proteinExistence type="predicted"/>
<evidence type="ECO:0000313" key="2">
    <source>
        <dbReference type="EMBL" id="RGE46705.1"/>
    </source>
</evidence>
<dbReference type="PANTHER" id="PTHR12224">
    <property type="entry name" value="BETA-1,4-MANNOSYL-GLYCOPROTEIN BETA-1,4-N-ACETYLGLUCOSAMINYL-TRANSFERASE"/>
    <property type="match status" value="1"/>
</dbReference>
<dbReference type="Pfam" id="PF04724">
    <property type="entry name" value="Glyco_transf_17"/>
    <property type="match status" value="1"/>
</dbReference>
<sequence>MPEHTLISAQSAQRITLVSVNGLADAQAAGWALALSQSQMPGCRALLCSPVRPADLPESVEHLEIAPLDYQGYSWFVLFMLWRVIHTEFALIVQDDGWVLDGRLWSDEYLNYDYVGAPVHLARVSSPEGEYWSRGFAWAEGLPDGHSAVPVLNGGFSLRCQKLMRAFADHPQLQVTVPAPDQVFENPLKLGWSGDVLNEDVQLTGVLRPQLEALGFRFAPLELATRFAIEYAGPQHLGMDAMGLFGHHARTRKLAGLNPLTVRCSASREAVDSVFGEAQLMQMLEQRGYRIEYADEPARRRVYDCFTYNGEFEVLQIRLHELADVVDCFVIVEATRTFAGDVKPLTLDLSAPQLAAFKDRIRYVVVDDMPDDPPGVKPEDVERDWLNEPPKTGFWRREKYQRNQIMRGLADAQPDDLIMVSDADEIPRAQTVRWMQQQPADQVFGLVLWFYYFYANYRNVRGGESHSVWSVAASRRWFERGTPDQLRMGVRMGAVAATLIRDAGWHFSYLGMGEEQIRRKIAGFAHQEYNDAEFLRRIDLKTIVGSGQDLFGRPGYVWGVMAADEAPGYLCQSPQLAHLFFVP</sequence>
<dbReference type="Proteomes" id="UP000261948">
    <property type="component" value="Unassembled WGS sequence"/>
</dbReference>
<organism evidence="2 3">
    <name type="scientific">Comamonas testosteroni</name>
    <name type="common">Pseudomonas testosteroni</name>
    <dbReference type="NCBI Taxonomy" id="285"/>
    <lineage>
        <taxon>Bacteria</taxon>
        <taxon>Pseudomonadati</taxon>
        <taxon>Pseudomonadota</taxon>
        <taxon>Betaproteobacteria</taxon>
        <taxon>Burkholderiales</taxon>
        <taxon>Comamonadaceae</taxon>
        <taxon>Comamonas</taxon>
    </lineage>
</organism>
<keyword evidence="3" id="KW-1185">Reference proteome</keyword>
<dbReference type="GO" id="GO:0016020">
    <property type="term" value="C:membrane"/>
    <property type="evidence" value="ECO:0007669"/>
    <property type="project" value="InterPro"/>
</dbReference>
<dbReference type="Pfam" id="PF18922">
    <property type="entry name" value="DUF5672"/>
    <property type="match status" value="1"/>
</dbReference>
<comment type="caution">
    <text evidence="2">The sequence shown here is derived from an EMBL/GenBank/DDBJ whole genome shotgun (WGS) entry which is preliminary data.</text>
</comment>
<dbReference type="EMBL" id="QURR01000002">
    <property type="protein sequence ID" value="RGE46705.1"/>
    <property type="molecule type" value="Genomic_DNA"/>
</dbReference>
<dbReference type="PANTHER" id="PTHR12224:SF0">
    <property type="entry name" value="BETA-1,4-MANNOSYL-GLYCOPROTEIN 4-BETA-N-ACETYLGLUCOSAMINYLTRANSFERASE"/>
    <property type="match status" value="1"/>
</dbReference>
<dbReference type="GO" id="GO:0003830">
    <property type="term" value="F:beta-1,4-mannosylglycoprotein 4-beta-N-acetylglucosaminyltransferase activity"/>
    <property type="evidence" value="ECO:0007669"/>
    <property type="project" value="InterPro"/>
</dbReference>
<evidence type="ECO:0000259" key="1">
    <source>
        <dbReference type="Pfam" id="PF18922"/>
    </source>
</evidence>
<dbReference type="InterPro" id="IPR006813">
    <property type="entry name" value="Glyco_trans_17"/>
</dbReference>
<evidence type="ECO:0000313" key="3">
    <source>
        <dbReference type="Proteomes" id="UP000261948"/>
    </source>
</evidence>
<reference evidence="2 3" key="1">
    <citation type="submission" date="2018-08" db="EMBL/GenBank/DDBJ databases">
        <title>Comamonas testosteroni strain SWCO2.</title>
        <authorList>
            <person name="Jiang N."/>
            <person name="Zhang X.Z."/>
        </authorList>
    </citation>
    <scope>NUCLEOTIDE SEQUENCE [LARGE SCALE GENOMIC DNA]</scope>
    <source>
        <strain evidence="2 3">SWCO2</strain>
    </source>
</reference>
<name>A0A373FTC2_COMTE</name>
<dbReference type="InterPro" id="IPR043729">
    <property type="entry name" value="DUF5672"/>
</dbReference>
<dbReference type="GO" id="GO:0006044">
    <property type="term" value="P:N-acetylglucosamine metabolic process"/>
    <property type="evidence" value="ECO:0007669"/>
    <property type="project" value="TreeGrafter"/>
</dbReference>
<protein>
    <recommendedName>
        <fullName evidence="1">DUF5672 domain-containing protein</fullName>
    </recommendedName>
</protein>
<feature type="domain" description="DUF5672" evidence="1">
    <location>
        <begin position="81"/>
        <end position="232"/>
    </location>
</feature>
<dbReference type="AlphaFoldDB" id="A0A373FTC2"/>